<dbReference type="GO" id="GO:0003700">
    <property type="term" value="F:DNA-binding transcription factor activity"/>
    <property type="evidence" value="ECO:0007669"/>
    <property type="project" value="InterPro"/>
</dbReference>
<keyword evidence="1" id="KW-0678">Repressor</keyword>
<dbReference type="Gene3D" id="1.10.1660.10">
    <property type="match status" value="1"/>
</dbReference>
<reference evidence="6 7" key="2">
    <citation type="journal article" date="2016" name="Int. J. Syst. Evol. Microbiol.">
        <title>Bacillus gobiensis sp. nov., isolated from a soil sample.</title>
        <authorList>
            <person name="Liu B."/>
            <person name="Liu G.H."/>
            <person name="Cetin S."/>
            <person name="Schumann P."/>
            <person name="Pan Z.Z."/>
            <person name="Chen Q.Q."/>
        </authorList>
    </citation>
    <scope>NUCLEOTIDE SEQUENCE [LARGE SCALE GENOMIC DNA]</scope>
    <source>
        <strain evidence="6 7">FJAT-4402</strain>
    </source>
</reference>
<sequence>MTIEDKSYKEKKVISIGIVSELTGLSVRQIRYYEERKLISPQRSTRGTRKYSFSDVEKLMEIANKREDGVQTAEILKDMRRREQALKGDNQLRNKMLEGQLNAHFKYRNR</sequence>
<evidence type="ECO:0000313" key="6">
    <source>
        <dbReference type="EMBL" id="ALC80837.1"/>
    </source>
</evidence>
<feature type="domain" description="HTH merR-type" evidence="5">
    <location>
        <begin position="13"/>
        <end position="81"/>
    </location>
</feature>
<organism evidence="6 7">
    <name type="scientific">Bacillus gobiensis</name>
    <dbReference type="NCBI Taxonomy" id="1441095"/>
    <lineage>
        <taxon>Bacteria</taxon>
        <taxon>Bacillati</taxon>
        <taxon>Bacillota</taxon>
        <taxon>Bacilli</taxon>
        <taxon>Bacillales</taxon>
        <taxon>Bacillaceae</taxon>
        <taxon>Bacillus</taxon>
    </lineage>
</organism>
<protein>
    <submittedName>
        <fullName evidence="6">MerR family transcriptional regulator</fullName>
    </submittedName>
</protein>
<dbReference type="EMBL" id="CP012600">
    <property type="protein sequence ID" value="ALC80837.1"/>
    <property type="molecule type" value="Genomic_DNA"/>
</dbReference>
<evidence type="ECO:0000256" key="3">
    <source>
        <dbReference type="ARBA" id="ARBA00023125"/>
    </source>
</evidence>
<dbReference type="Proteomes" id="UP000067625">
    <property type="component" value="Chromosome"/>
</dbReference>
<dbReference type="InterPro" id="IPR047057">
    <property type="entry name" value="MerR_fam"/>
</dbReference>
<evidence type="ECO:0000256" key="4">
    <source>
        <dbReference type="ARBA" id="ARBA00023163"/>
    </source>
</evidence>
<name>A0A0M4FEY9_9BACI</name>
<dbReference type="InterPro" id="IPR009061">
    <property type="entry name" value="DNA-bd_dom_put_sf"/>
</dbReference>
<dbReference type="GO" id="GO:0003677">
    <property type="term" value="F:DNA binding"/>
    <property type="evidence" value="ECO:0007669"/>
    <property type="project" value="UniProtKB-KW"/>
</dbReference>
<keyword evidence="2" id="KW-0805">Transcription regulation</keyword>
<keyword evidence="7" id="KW-1185">Reference proteome</keyword>
<dbReference type="CDD" id="cd01105">
    <property type="entry name" value="HTH_GlnR-like"/>
    <property type="match status" value="1"/>
</dbReference>
<accession>A0A0M4FEY9</accession>
<evidence type="ECO:0000259" key="5">
    <source>
        <dbReference type="PROSITE" id="PS50937"/>
    </source>
</evidence>
<dbReference type="InterPro" id="IPR000551">
    <property type="entry name" value="MerR-type_HTH_dom"/>
</dbReference>
<dbReference type="SMART" id="SM00422">
    <property type="entry name" value="HTH_MERR"/>
    <property type="match status" value="1"/>
</dbReference>
<dbReference type="OrthoDB" id="9806513at2"/>
<evidence type="ECO:0000256" key="2">
    <source>
        <dbReference type="ARBA" id="ARBA00023015"/>
    </source>
</evidence>
<dbReference type="Pfam" id="PF13411">
    <property type="entry name" value="MerR_1"/>
    <property type="match status" value="1"/>
</dbReference>
<dbReference type="PRINTS" id="PR00040">
    <property type="entry name" value="HTHMERR"/>
</dbReference>
<dbReference type="STRING" id="1441095.AM592_03975"/>
<dbReference type="PROSITE" id="PS50937">
    <property type="entry name" value="HTH_MERR_2"/>
    <property type="match status" value="1"/>
</dbReference>
<dbReference type="SUPFAM" id="SSF46955">
    <property type="entry name" value="Putative DNA-binding domain"/>
    <property type="match status" value="1"/>
</dbReference>
<evidence type="ECO:0000256" key="1">
    <source>
        <dbReference type="ARBA" id="ARBA00022491"/>
    </source>
</evidence>
<keyword evidence="4" id="KW-0804">Transcription</keyword>
<dbReference type="RefSeq" id="WP_053602582.1">
    <property type="nucleotide sequence ID" value="NZ_CP012600.1"/>
</dbReference>
<evidence type="ECO:0000313" key="7">
    <source>
        <dbReference type="Proteomes" id="UP000067625"/>
    </source>
</evidence>
<dbReference type="PANTHER" id="PTHR30204:SF65">
    <property type="entry name" value="HTH-TYPE TRANSCRIPTIONAL REGULATOR TNRA"/>
    <property type="match status" value="1"/>
</dbReference>
<keyword evidence="3" id="KW-0238">DNA-binding</keyword>
<proteinExistence type="predicted"/>
<dbReference type="PANTHER" id="PTHR30204">
    <property type="entry name" value="REDOX-CYCLING DRUG-SENSING TRANSCRIPTIONAL ACTIVATOR SOXR"/>
    <property type="match status" value="1"/>
</dbReference>
<reference evidence="7" key="1">
    <citation type="submission" date="2015-08" db="EMBL/GenBank/DDBJ databases">
        <title>Genome sequencing project for genomic taxonomy and phylogenomics of Bacillus-like bacteria.</title>
        <authorList>
            <person name="Liu B."/>
            <person name="Wang J."/>
            <person name="Zhu Y."/>
            <person name="Liu G."/>
            <person name="Chen Q."/>
            <person name="Chen Z."/>
            <person name="Lan J."/>
            <person name="Che J."/>
            <person name="Ge C."/>
            <person name="Shi H."/>
            <person name="Pan Z."/>
            <person name="Liu X."/>
        </authorList>
    </citation>
    <scope>NUCLEOTIDE SEQUENCE [LARGE SCALE GENOMIC DNA]</scope>
    <source>
        <strain evidence="7">FJAT-4402</strain>
    </source>
</reference>
<dbReference type="PATRIC" id="fig|1441095.3.peg.874"/>
<dbReference type="AlphaFoldDB" id="A0A0M4FEY9"/>
<gene>
    <name evidence="6" type="ORF">AM592_03975</name>
</gene>